<gene>
    <name evidence="3" type="ORF">NA8A_06939</name>
</gene>
<evidence type="ECO:0000313" key="3">
    <source>
        <dbReference type="EMBL" id="EKF43051.1"/>
    </source>
</evidence>
<name>K2P721_9HYPH</name>
<dbReference type="InterPro" id="IPR015168">
    <property type="entry name" value="SsuA/THI5"/>
</dbReference>
<dbReference type="EMBL" id="AMSI01000004">
    <property type="protein sequence ID" value="EKF43051.1"/>
    <property type="molecule type" value="Genomic_DNA"/>
</dbReference>
<dbReference type="AlphaFoldDB" id="K2P721"/>
<dbReference type="PATRIC" id="fig|1231190.3.peg.1458"/>
<dbReference type="Pfam" id="PF09084">
    <property type="entry name" value="NMT1"/>
    <property type="match status" value="1"/>
</dbReference>
<dbReference type="PANTHER" id="PTHR31528">
    <property type="entry name" value="4-AMINO-5-HYDROXYMETHYL-2-METHYLPYRIMIDINE PHOSPHATE SYNTHASE THI11-RELATED"/>
    <property type="match status" value="1"/>
</dbReference>
<keyword evidence="1" id="KW-0732">Signal</keyword>
<dbReference type="eggNOG" id="COG0715">
    <property type="taxonomic scope" value="Bacteria"/>
</dbReference>
<accession>K2P721</accession>
<keyword evidence="4" id="KW-1185">Reference proteome</keyword>
<feature type="chain" id="PRO_5003866105" evidence="1">
    <location>
        <begin position="34"/>
        <end position="338"/>
    </location>
</feature>
<feature type="domain" description="SsuA/THI5-like" evidence="2">
    <location>
        <begin position="47"/>
        <end position="251"/>
    </location>
</feature>
<reference evidence="3 4" key="1">
    <citation type="journal article" date="2012" name="J. Bacteriol.">
        <title>Genome Sequence of Nitratireductor indicus Type Strain C115.</title>
        <authorList>
            <person name="Lai Q."/>
            <person name="Li G."/>
            <person name="Yu Z."/>
            <person name="Shao Z."/>
        </authorList>
    </citation>
    <scope>NUCLEOTIDE SEQUENCE [LARGE SCALE GENOMIC DNA]</scope>
    <source>
        <strain evidence="3 4">C115</strain>
    </source>
</reference>
<dbReference type="STRING" id="721133.SAMN05216176_10587"/>
<feature type="signal peptide" evidence="1">
    <location>
        <begin position="1"/>
        <end position="33"/>
    </location>
</feature>
<dbReference type="OrthoDB" id="9806288at2"/>
<evidence type="ECO:0000256" key="1">
    <source>
        <dbReference type="SAM" id="SignalP"/>
    </source>
</evidence>
<evidence type="ECO:0000313" key="4">
    <source>
        <dbReference type="Proteomes" id="UP000007374"/>
    </source>
</evidence>
<dbReference type="SUPFAM" id="SSF53850">
    <property type="entry name" value="Periplasmic binding protein-like II"/>
    <property type="match status" value="1"/>
</dbReference>
<dbReference type="Gene3D" id="3.40.190.10">
    <property type="entry name" value="Periplasmic binding protein-like II"/>
    <property type="match status" value="2"/>
</dbReference>
<sequence>MRFLSAFGKAAQAALIAAATVFGIQAASTPATAQEKVTIQIDGAAVPYYLPMYVADHYGYFKEEGLEVEFLYANAADILNNIAAGNVQFGFPNGDAVISARANGLPVKVVHSTYQRGIGAVLFKQASGIKTPADLAGKKVAVTSYGSPNYIQLQVMMSQAGKSVDDANVEIVGTGAILDALKSDQVDAIVFSMLRYYALKAEGVDVGMIPSDDYLPSHGNVLVTSEDYLAANPKVVKGFIAALDKALKHIVDGDVAKEVSMVIDTYTPTFAPQKDIVTEIINEVFVKTLWQSDDTKANGFGYGNIASWQKTIDVAKEYEAIPDSFDAADLVVEKPSDF</sequence>
<dbReference type="GO" id="GO:0009228">
    <property type="term" value="P:thiamine biosynthetic process"/>
    <property type="evidence" value="ECO:0007669"/>
    <property type="project" value="InterPro"/>
</dbReference>
<protein>
    <submittedName>
        <fullName evidence="3">NMT1/THI5 like domain-containing protein</fullName>
    </submittedName>
</protein>
<dbReference type="PANTHER" id="PTHR31528:SF15">
    <property type="entry name" value="RIBOFLAVIN-BINDING PROTEIN RIBY"/>
    <property type="match status" value="1"/>
</dbReference>
<organism evidence="3 4">
    <name type="scientific">Nitratireductor indicus C115</name>
    <dbReference type="NCBI Taxonomy" id="1231190"/>
    <lineage>
        <taxon>Bacteria</taxon>
        <taxon>Pseudomonadati</taxon>
        <taxon>Pseudomonadota</taxon>
        <taxon>Alphaproteobacteria</taxon>
        <taxon>Hyphomicrobiales</taxon>
        <taxon>Phyllobacteriaceae</taxon>
        <taxon>Nitratireductor</taxon>
    </lineage>
</organism>
<dbReference type="RefSeq" id="WP_009449951.1">
    <property type="nucleotide sequence ID" value="NZ_AMSI01000004.1"/>
</dbReference>
<evidence type="ECO:0000259" key="2">
    <source>
        <dbReference type="Pfam" id="PF09084"/>
    </source>
</evidence>
<proteinExistence type="predicted"/>
<dbReference type="Proteomes" id="UP000007374">
    <property type="component" value="Unassembled WGS sequence"/>
</dbReference>
<dbReference type="InterPro" id="IPR027939">
    <property type="entry name" value="NMT1/THI5"/>
</dbReference>
<comment type="caution">
    <text evidence="3">The sequence shown here is derived from an EMBL/GenBank/DDBJ whole genome shotgun (WGS) entry which is preliminary data.</text>
</comment>